<name>A0A812QSS6_9DINO</name>
<sequence>VGAVRGSRAVVGRKLSNRILTALVARSARGMVQRRGWKPIVEKTMEEVGRDFCLGYLVEPSAATATPRISVLSRGKHVEEVPNARILRSK</sequence>
<dbReference type="AlphaFoldDB" id="A0A812QSS6"/>
<dbReference type="OrthoDB" id="10505989at2759"/>
<keyword evidence="2" id="KW-1185">Reference proteome</keyword>
<gene>
    <name evidence="1" type="primary">PP5</name>
    <name evidence="1" type="ORF">SNEC2469_LOCUS11001</name>
</gene>
<evidence type="ECO:0000313" key="1">
    <source>
        <dbReference type="EMBL" id="CAE7401938.1"/>
    </source>
</evidence>
<comment type="caution">
    <text evidence="1">The sequence shown here is derived from an EMBL/GenBank/DDBJ whole genome shotgun (WGS) entry which is preliminary data.</text>
</comment>
<proteinExistence type="predicted"/>
<organism evidence="1 2">
    <name type="scientific">Symbiodinium necroappetens</name>
    <dbReference type="NCBI Taxonomy" id="1628268"/>
    <lineage>
        <taxon>Eukaryota</taxon>
        <taxon>Sar</taxon>
        <taxon>Alveolata</taxon>
        <taxon>Dinophyceae</taxon>
        <taxon>Suessiales</taxon>
        <taxon>Symbiodiniaceae</taxon>
        <taxon>Symbiodinium</taxon>
    </lineage>
</organism>
<evidence type="ECO:0000313" key="2">
    <source>
        <dbReference type="Proteomes" id="UP000601435"/>
    </source>
</evidence>
<dbReference type="EMBL" id="CAJNJA010017474">
    <property type="protein sequence ID" value="CAE7401938.1"/>
    <property type="molecule type" value="Genomic_DNA"/>
</dbReference>
<dbReference type="Proteomes" id="UP000601435">
    <property type="component" value="Unassembled WGS sequence"/>
</dbReference>
<accession>A0A812QSS6</accession>
<reference evidence="1" key="1">
    <citation type="submission" date="2021-02" db="EMBL/GenBank/DDBJ databases">
        <authorList>
            <person name="Dougan E. K."/>
            <person name="Rhodes N."/>
            <person name="Thang M."/>
            <person name="Chan C."/>
        </authorList>
    </citation>
    <scope>NUCLEOTIDE SEQUENCE</scope>
</reference>
<feature type="non-terminal residue" evidence="1">
    <location>
        <position position="1"/>
    </location>
</feature>
<protein>
    <submittedName>
        <fullName evidence="1">PP5 protein</fullName>
    </submittedName>
</protein>